<dbReference type="KEGG" id="das:Daes_0980"/>
<keyword evidence="8" id="KW-0807">Transducer</keyword>
<dbReference type="GO" id="GO:0006935">
    <property type="term" value="P:chemotaxis"/>
    <property type="evidence" value="ECO:0007669"/>
    <property type="project" value="UniProtKB-KW"/>
</dbReference>
<evidence type="ECO:0000256" key="2">
    <source>
        <dbReference type="ARBA" id="ARBA00022475"/>
    </source>
</evidence>
<dbReference type="PROSITE" id="PS50885">
    <property type="entry name" value="HAMP"/>
    <property type="match status" value="1"/>
</dbReference>
<feature type="domain" description="Methyl-accepting transducer" evidence="11">
    <location>
        <begin position="361"/>
        <end position="576"/>
    </location>
</feature>
<proteinExistence type="inferred from homology"/>
<dbReference type="InterPro" id="IPR004089">
    <property type="entry name" value="MCPsignal_dom"/>
</dbReference>
<feature type="transmembrane region" description="Helical" evidence="10">
    <location>
        <begin position="7"/>
        <end position="26"/>
    </location>
</feature>
<evidence type="ECO:0000259" key="13">
    <source>
        <dbReference type="PROSITE" id="PS50885"/>
    </source>
</evidence>
<dbReference type="Gene3D" id="3.30.450.20">
    <property type="entry name" value="PAS domain"/>
    <property type="match status" value="1"/>
</dbReference>
<dbReference type="CDD" id="cd12914">
    <property type="entry name" value="PDC1_DGC_like"/>
    <property type="match status" value="1"/>
</dbReference>
<dbReference type="eggNOG" id="COG0840">
    <property type="taxonomic scope" value="Bacteria"/>
</dbReference>
<dbReference type="SUPFAM" id="SSF103190">
    <property type="entry name" value="Sensory domain-like"/>
    <property type="match status" value="1"/>
</dbReference>
<keyword evidence="4 10" id="KW-0812">Transmembrane</keyword>
<dbReference type="CDD" id="cd11386">
    <property type="entry name" value="MCP_signal"/>
    <property type="match status" value="1"/>
</dbReference>
<evidence type="ECO:0000256" key="6">
    <source>
        <dbReference type="ARBA" id="ARBA00023136"/>
    </source>
</evidence>
<dbReference type="PANTHER" id="PTHR43531">
    <property type="entry name" value="PROTEIN ICFG"/>
    <property type="match status" value="1"/>
</dbReference>
<dbReference type="GO" id="GO:0007165">
    <property type="term" value="P:signal transduction"/>
    <property type="evidence" value="ECO:0007669"/>
    <property type="project" value="UniProtKB-KW"/>
</dbReference>
<keyword evidence="5 10" id="KW-1133">Transmembrane helix</keyword>
<dbReference type="CDD" id="cd12912">
    <property type="entry name" value="PDC2_MCP_like"/>
    <property type="match status" value="1"/>
</dbReference>
<dbReference type="InterPro" id="IPR033479">
    <property type="entry name" value="dCache_1"/>
</dbReference>
<dbReference type="RefSeq" id="WP_013513927.1">
    <property type="nucleotide sequence ID" value="NC_014844.1"/>
</dbReference>
<reference evidence="14 15" key="2">
    <citation type="journal article" date="2014" name="Genome Announc.">
        <title>Complete Genome Sequence of the Subsurface, Mesophilic Sulfate-Reducing Bacterium Desulfovibrio aespoeensis Aspo-2.</title>
        <authorList>
            <person name="Pedersen K."/>
            <person name="Bengtsson A."/>
            <person name="Edlund J."/>
            <person name="Rabe L."/>
            <person name="Hazen T."/>
            <person name="Chakraborty R."/>
            <person name="Goodwin L."/>
            <person name="Shapiro N."/>
        </authorList>
    </citation>
    <scope>NUCLEOTIDE SEQUENCE [LARGE SCALE GENOMIC DNA]</scope>
    <source>
        <strain evidence="15">ATCC 700646 / DSM 10631 / Aspo-2</strain>
    </source>
</reference>
<organism evidence="14 15">
    <name type="scientific">Pseudodesulfovibrio aespoeensis (strain ATCC 700646 / DSM 10631 / Aspo-2)</name>
    <name type="common">Desulfovibrio aespoeensis</name>
    <dbReference type="NCBI Taxonomy" id="643562"/>
    <lineage>
        <taxon>Bacteria</taxon>
        <taxon>Pseudomonadati</taxon>
        <taxon>Thermodesulfobacteriota</taxon>
        <taxon>Desulfovibrionia</taxon>
        <taxon>Desulfovibrionales</taxon>
        <taxon>Desulfovibrionaceae</taxon>
    </lineage>
</organism>
<dbReference type="OrthoDB" id="5759972at2"/>
<dbReference type="InterPro" id="IPR003660">
    <property type="entry name" value="HAMP_dom"/>
</dbReference>
<comment type="subcellular location">
    <subcellularLocation>
        <location evidence="1">Cell membrane</location>
        <topology evidence="1">Multi-pass membrane protein</topology>
    </subcellularLocation>
</comment>
<comment type="similarity">
    <text evidence="7">Belongs to the methyl-accepting chemotaxis (MCP) protein family.</text>
</comment>
<dbReference type="PROSITE" id="PS50192">
    <property type="entry name" value="T_SNARE"/>
    <property type="match status" value="1"/>
</dbReference>
<protein>
    <submittedName>
        <fullName evidence="14">Chemotaxis sensory transducer</fullName>
    </submittedName>
</protein>
<evidence type="ECO:0000313" key="14">
    <source>
        <dbReference type="EMBL" id="ADU61996.1"/>
    </source>
</evidence>
<dbReference type="EMBL" id="CP002431">
    <property type="protein sequence ID" value="ADU61996.1"/>
    <property type="molecule type" value="Genomic_DNA"/>
</dbReference>
<evidence type="ECO:0000256" key="10">
    <source>
        <dbReference type="SAM" id="Phobius"/>
    </source>
</evidence>
<evidence type="ECO:0000256" key="7">
    <source>
        <dbReference type="ARBA" id="ARBA00029447"/>
    </source>
</evidence>
<dbReference type="PANTHER" id="PTHR43531:SF11">
    <property type="entry name" value="METHYL-ACCEPTING CHEMOTAXIS PROTEIN 3"/>
    <property type="match status" value="1"/>
</dbReference>
<accession>E6VSL1</accession>
<dbReference type="Gene3D" id="1.10.287.950">
    <property type="entry name" value="Methyl-accepting chemotaxis protein"/>
    <property type="match status" value="1"/>
</dbReference>
<reference evidence="15" key="1">
    <citation type="submission" date="2010-12" db="EMBL/GenBank/DDBJ databases">
        <title>Complete sequence of Desulfovibrio aespoeensis Aspo-2.</title>
        <authorList>
            <consortium name="US DOE Joint Genome Institute"/>
            <person name="Lucas S."/>
            <person name="Copeland A."/>
            <person name="Lapidus A."/>
            <person name="Cheng J.-F."/>
            <person name="Goodwin L."/>
            <person name="Pitluck S."/>
            <person name="Chertkov O."/>
            <person name="Misra M."/>
            <person name="Detter J.C."/>
            <person name="Han C."/>
            <person name="Tapia R."/>
            <person name="Land M."/>
            <person name="Hauser L."/>
            <person name="Kyrpides N."/>
            <person name="Ivanova N."/>
            <person name="Ovchinnikova G."/>
            <person name="Pedersen K."/>
            <person name="Jagevall S."/>
            <person name="Hazen T."/>
            <person name="Woyke T."/>
        </authorList>
    </citation>
    <scope>NUCLEOTIDE SEQUENCE [LARGE SCALE GENOMIC DNA]</scope>
    <source>
        <strain evidence="15">ATCC 700646 / DSM 10631 / Aspo-2</strain>
    </source>
</reference>
<dbReference type="STRING" id="643562.Daes_0980"/>
<keyword evidence="15" id="KW-1185">Reference proteome</keyword>
<name>E6VSL1_PSEA9</name>
<dbReference type="GO" id="GO:0004888">
    <property type="term" value="F:transmembrane signaling receptor activity"/>
    <property type="evidence" value="ECO:0007669"/>
    <property type="project" value="TreeGrafter"/>
</dbReference>
<dbReference type="SUPFAM" id="SSF58104">
    <property type="entry name" value="Methyl-accepting chemotaxis protein (MCP) signaling domain"/>
    <property type="match status" value="1"/>
</dbReference>
<dbReference type="HOGENOM" id="CLU_000445_107_12_7"/>
<dbReference type="FunFam" id="1.10.287.950:FF:000001">
    <property type="entry name" value="Methyl-accepting chemotaxis sensory transducer"/>
    <property type="match status" value="1"/>
</dbReference>
<dbReference type="PROSITE" id="PS50111">
    <property type="entry name" value="CHEMOTAXIS_TRANSDUC_2"/>
    <property type="match status" value="1"/>
</dbReference>
<keyword evidence="2" id="KW-1003">Cell membrane</keyword>
<evidence type="ECO:0000256" key="5">
    <source>
        <dbReference type="ARBA" id="ARBA00022989"/>
    </source>
</evidence>
<evidence type="ECO:0000256" key="3">
    <source>
        <dbReference type="ARBA" id="ARBA00022500"/>
    </source>
</evidence>
<feature type="region of interest" description="Disordered" evidence="9">
    <location>
        <begin position="596"/>
        <end position="616"/>
    </location>
</feature>
<evidence type="ECO:0000313" key="15">
    <source>
        <dbReference type="Proteomes" id="UP000002191"/>
    </source>
</evidence>
<feature type="domain" description="HAMP" evidence="13">
    <location>
        <begin position="304"/>
        <end position="356"/>
    </location>
</feature>
<dbReference type="Pfam" id="PF00672">
    <property type="entry name" value="HAMP"/>
    <property type="match status" value="1"/>
</dbReference>
<dbReference type="InterPro" id="IPR051310">
    <property type="entry name" value="MCP_chemotaxis"/>
</dbReference>
<dbReference type="Proteomes" id="UP000002191">
    <property type="component" value="Chromosome"/>
</dbReference>
<sequence length="616" mass="65658">MRLAPKFLLPTFALIIIGMILTTWLICQQSTESISSNVITNAENTVGSLNSAIELWVQGVQSEVIALSGTSDIIDLLSHDSDNPAVVDKAISLLDGVLSRNPTANSVLIVSSTGIVKGTTNKEMVNADFSNRQWFQETAKGNDYISPPVFSPQLKKYVFVVTSPIYNEGEIVGVLSAGVEIEKFAEKFILTRASAESYPFILAPDGVVLAHPNTDLVAKKNIFTEETYGPYIANNKKGIQNTVSLGVEKFIVFEKSPLLDWTTVMAVDKDVAFASARSLGLLIICLAIGQVVVLVLGIWLLLFSNILRPIKDLVATAKRIAEGSLDTAIDADRADEIGDLQRALAFMVEQLSQVVSEVDATTDNVALGSKELAGMAQNLSQGAMEQAASIERISASMEQMADRINSSTSNAHETESIASKAAQDARESGKAVMGAVSAMTNIAEKITVIEEIARQTNLLALNAAIEAARAGESGKGFAVVAAEVRKLAERSGSAANEISELSRSTVGAARAAGEMLDQLVPNIEKTADLVQEIAAGSNEQRAGAEQIHSEISKLDSLSQQNASASEEMGATSEQLAANGKRLQEAMSYFRLDGSVDIQPRGVKPIPLPGEQVDDAF</sequence>
<dbReference type="InterPro" id="IPR000727">
    <property type="entry name" value="T_SNARE_dom"/>
</dbReference>
<dbReference type="GO" id="GO:0005886">
    <property type="term" value="C:plasma membrane"/>
    <property type="evidence" value="ECO:0007669"/>
    <property type="project" value="UniProtKB-SubCell"/>
</dbReference>
<dbReference type="InterPro" id="IPR029151">
    <property type="entry name" value="Sensor-like_sf"/>
</dbReference>
<dbReference type="SMART" id="SM00283">
    <property type="entry name" value="MA"/>
    <property type="match status" value="1"/>
</dbReference>
<dbReference type="AlphaFoldDB" id="E6VSL1"/>
<evidence type="ECO:0000256" key="8">
    <source>
        <dbReference type="PROSITE-ProRule" id="PRU00284"/>
    </source>
</evidence>
<evidence type="ECO:0000256" key="9">
    <source>
        <dbReference type="SAM" id="MobiDB-lite"/>
    </source>
</evidence>
<gene>
    <name evidence="14" type="ordered locus">Daes_0980</name>
</gene>
<dbReference type="Pfam" id="PF00015">
    <property type="entry name" value="MCPsignal"/>
    <property type="match status" value="1"/>
</dbReference>
<feature type="transmembrane region" description="Helical" evidence="10">
    <location>
        <begin position="279"/>
        <end position="303"/>
    </location>
</feature>
<keyword evidence="3" id="KW-0145">Chemotaxis</keyword>
<dbReference type="Pfam" id="PF02743">
    <property type="entry name" value="dCache_1"/>
    <property type="match status" value="1"/>
</dbReference>
<evidence type="ECO:0000256" key="1">
    <source>
        <dbReference type="ARBA" id="ARBA00004651"/>
    </source>
</evidence>
<keyword evidence="6 10" id="KW-0472">Membrane</keyword>
<dbReference type="SMART" id="SM00304">
    <property type="entry name" value="HAMP"/>
    <property type="match status" value="1"/>
</dbReference>
<evidence type="ECO:0000256" key="4">
    <source>
        <dbReference type="ARBA" id="ARBA00022692"/>
    </source>
</evidence>
<feature type="domain" description="T-SNARE coiled-coil homology" evidence="12">
    <location>
        <begin position="352"/>
        <end position="414"/>
    </location>
</feature>
<dbReference type="CDD" id="cd06225">
    <property type="entry name" value="HAMP"/>
    <property type="match status" value="1"/>
</dbReference>
<evidence type="ECO:0000259" key="12">
    <source>
        <dbReference type="PROSITE" id="PS50192"/>
    </source>
</evidence>
<evidence type="ECO:0000259" key="11">
    <source>
        <dbReference type="PROSITE" id="PS50111"/>
    </source>
</evidence>